<evidence type="ECO:0000313" key="2">
    <source>
        <dbReference type="Proteomes" id="UP000183997"/>
    </source>
</evidence>
<proteinExistence type="predicted"/>
<dbReference type="RefSeq" id="WP_207650507.1">
    <property type="nucleotide sequence ID" value="NZ_FRAR01000023.1"/>
</dbReference>
<dbReference type="Proteomes" id="UP000183997">
    <property type="component" value="Unassembled WGS sequence"/>
</dbReference>
<dbReference type="Gene3D" id="3.40.50.2000">
    <property type="entry name" value="Glycogen Phosphorylase B"/>
    <property type="match status" value="1"/>
</dbReference>
<evidence type="ECO:0000313" key="1">
    <source>
        <dbReference type="EMBL" id="SHK76147.1"/>
    </source>
</evidence>
<protein>
    <submittedName>
        <fullName evidence="1">Glycosyltransferase involved in cell wall bisynthesis</fullName>
    </submittedName>
</protein>
<dbReference type="SUPFAM" id="SSF53756">
    <property type="entry name" value="UDP-Glycosyltransferase/glycogen phosphorylase"/>
    <property type="match status" value="1"/>
</dbReference>
<dbReference type="AlphaFoldDB" id="A0A1M6V3S2"/>
<dbReference type="EMBL" id="FRAR01000023">
    <property type="protein sequence ID" value="SHK76147.1"/>
    <property type="molecule type" value="Genomic_DNA"/>
</dbReference>
<keyword evidence="1" id="KW-0808">Transferase</keyword>
<sequence length="371" mass="43648">MKILIVNLFDINRLPPVRNLIEILLAHGHKVTVITYDNLGTYVNSQRDNLEYIFLVDTSAKKKAYKAVDFFIRKKKIRNMVEEKMRVHDIIWTTTDRTVRELGKILLKYKHVMQLMELIEDMPLFPYQKFFKAHLNIYGQRAFRVVVPEYNRAHILKTWWDLKKTPCVLPNKPYGIEIDNPSREIMQLTETIKNEKKKIILYQGFFGKDRNLDMFAQSVQKIEAEYKLYIMGYDNEIRRELCEKYSEIEYIPFIAPPYHLALTQYAYIGILPYVPAKNQGHNSELNALYCAPNKIYEYSAFGLPMIGTDVPGLAYPFQKYGIGVCCKELTVEAILNAIKVIEKNYESMSDQCHRFYEDTDMDYLVEHIISE</sequence>
<dbReference type="STRING" id="1121421.SAMN02745123_03033"/>
<keyword evidence="2" id="KW-1185">Reference proteome</keyword>
<gene>
    <name evidence="1" type="ORF">SAMN02745123_03033</name>
</gene>
<dbReference type="GO" id="GO:0016740">
    <property type="term" value="F:transferase activity"/>
    <property type="evidence" value="ECO:0007669"/>
    <property type="project" value="UniProtKB-KW"/>
</dbReference>
<reference evidence="2" key="1">
    <citation type="submission" date="2016-11" db="EMBL/GenBank/DDBJ databases">
        <authorList>
            <person name="Varghese N."/>
            <person name="Submissions S."/>
        </authorList>
    </citation>
    <scope>NUCLEOTIDE SEQUENCE [LARGE SCALE GENOMIC DNA]</scope>
    <source>
        <strain evidence="2">DSM 10349</strain>
    </source>
</reference>
<dbReference type="CDD" id="cd03801">
    <property type="entry name" value="GT4_PimA-like"/>
    <property type="match status" value="1"/>
</dbReference>
<name>A0A1M6V3S2_9FIRM</name>
<organism evidence="1 2">
    <name type="scientific">Desulforamulus aeronauticus DSM 10349</name>
    <dbReference type="NCBI Taxonomy" id="1121421"/>
    <lineage>
        <taxon>Bacteria</taxon>
        <taxon>Bacillati</taxon>
        <taxon>Bacillota</taxon>
        <taxon>Clostridia</taxon>
        <taxon>Eubacteriales</taxon>
        <taxon>Peptococcaceae</taxon>
        <taxon>Desulforamulus</taxon>
    </lineage>
</organism>
<accession>A0A1M6V3S2</accession>
<dbReference type="Pfam" id="PF13692">
    <property type="entry name" value="Glyco_trans_1_4"/>
    <property type="match status" value="1"/>
</dbReference>